<sequence>MNSPRCLSIPADPFNFIRIIVSNDIKSARIKIPEKFTDGHGGNLPETVTLKVPNGDTWQVDLIISNGAIWFDNGWVEFAEHYNLRFGHLLMFKYEGFSIFRVFIFDPSACEMVYPKNGRRLVHDSTEIKARSSLDSCVKVNLDDLEIEKSEQEACSSGGQDQETEIKINGEGECSSMRVKENGRRKALEAAKARFTSDKPFFMSYMTPYHIVGRANVRIPLWFMKEKWSGLMKVKRCALTLGTDKRYKQWEVDLCGRVIRMGGWKKFMKDNGVSVDDICVFELINRNQNLLKVSILRS</sequence>
<dbReference type="EMBL" id="CM042062">
    <property type="protein sequence ID" value="KAI3669873.1"/>
    <property type="molecule type" value="Genomic_DNA"/>
</dbReference>
<gene>
    <name evidence="1" type="ORF">L6452_41332</name>
</gene>
<reference evidence="2" key="1">
    <citation type="journal article" date="2022" name="Mol. Ecol. Resour.">
        <title>The genomes of chicory, endive, great burdock and yacon provide insights into Asteraceae palaeo-polyploidization history and plant inulin production.</title>
        <authorList>
            <person name="Fan W."/>
            <person name="Wang S."/>
            <person name="Wang H."/>
            <person name="Wang A."/>
            <person name="Jiang F."/>
            <person name="Liu H."/>
            <person name="Zhao H."/>
            <person name="Xu D."/>
            <person name="Zhang Y."/>
        </authorList>
    </citation>
    <scope>NUCLEOTIDE SEQUENCE [LARGE SCALE GENOMIC DNA]</scope>
    <source>
        <strain evidence="2">cv. Niubang</strain>
    </source>
</reference>
<accession>A0ACB8XQJ0</accession>
<evidence type="ECO:0000313" key="2">
    <source>
        <dbReference type="Proteomes" id="UP001055879"/>
    </source>
</evidence>
<evidence type="ECO:0000313" key="1">
    <source>
        <dbReference type="EMBL" id="KAI3669873.1"/>
    </source>
</evidence>
<proteinExistence type="predicted"/>
<protein>
    <submittedName>
        <fullName evidence="1">Uncharacterized protein</fullName>
    </submittedName>
</protein>
<keyword evidence="2" id="KW-1185">Reference proteome</keyword>
<comment type="caution">
    <text evidence="1">The sequence shown here is derived from an EMBL/GenBank/DDBJ whole genome shotgun (WGS) entry which is preliminary data.</text>
</comment>
<reference evidence="1 2" key="2">
    <citation type="journal article" date="2022" name="Mol. Ecol. Resour.">
        <title>The genomes of chicory, endive, great burdock and yacon provide insights into Asteraceae paleo-polyploidization history and plant inulin production.</title>
        <authorList>
            <person name="Fan W."/>
            <person name="Wang S."/>
            <person name="Wang H."/>
            <person name="Wang A."/>
            <person name="Jiang F."/>
            <person name="Liu H."/>
            <person name="Zhao H."/>
            <person name="Xu D."/>
            <person name="Zhang Y."/>
        </authorList>
    </citation>
    <scope>NUCLEOTIDE SEQUENCE [LARGE SCALE GENOMIC DNA]</scope>
    <source>
        <strain evidence="2">cv. Niubang</strain>
    </source>
</reference>
<dbReference type="Proteomes" id="UP001055879">
    <property type="component" value="Linkage Group LG16"/>
</dbReference>
<name>A0ACB8XQJ0_ARCLA</name>
<organism evidence="1 2">
    <name type="scientific">Arctium lappa</name>
    <name type="common">Greater burdock</name>
    <name type="synonym">Lappa major</name>
    <dbReference type="NCBI Taxonomy" id="4217"/>
    <lineage>
        <taxon>Eukaryota</taxon>
        <taxon>Viridiplantae</taxon>
        <taxon>Streptophyta</taxon>
        <taxon>Embryophyta</taxon>
        <taxon>Tracheophyta</taxon>
        <taxon>Spermatophyta</taxon>
        <taxon>Magnoliopsida</taxon>
        <taxon>eudicotyledons</taxon>
        <taxon>Gunneridae</taxon>
        <taxon>Pentapetalae</taxon>
        <taxon>asterids</taxon>
        <taxon>campanulids</taxon>
        <taxon>Asterales</taxon>
        <taxon>Asteraceae</taxon>
        <taxon>Carduoideae</taxon>
        <taxon>Cardueae</taxon>
        <taxon>Arctiinae</taxon>
        <taxon>Arctium</taxon>
    </lineage>
</organism>